<evidence type="ECO:0000313" key="2">
    <source>
        <dbReference type="EMBL" id="KAF9454939.1"/>
    </source>
</evidence>
<dbReference type="SUPFAM" id="SSF50370">
    <property type="entry name" value="Ricin B-like lectins"/>
    <property type="match status" value="2"/>
</dbReference>
<feature type="region of interest" description="Disordered" evidence="1">
    <location>
        <begin position="230"/>
        <end position="275"/>
    </location>
</feature>
<dbReference type="Proteomes" id="UP000807342">
    <property type="component" value="Unassembled WGS sequence"/>
</dbReference>
<organism evidence="2 3">
    <name type="scientific">Macrolepiota fuliginosa MF-IS2</name>
    <dbReference type="NCBI Taxonomy" id="1400762"/>
    <lineage>
        <taxon>Eukaryota</taxon>
        <taxon>Fungi</taxon>
        <taxon>Dikarya</taxon>
        <taxon>Basidiomycota</taxon>
        <taxon>Agaricomycotina</taxon>
        <taxon>Agaricomycetes</taxon>
        <taxon>Agaricomycetidae</taxon>
        <taxon>Agaricales</taxon>
        <taxon>Agaricineae</taxon>
        <taxon>Agaricaceae</taxon>
        <taxon>Macrolepiota</taxon>
    </lineage>
</organism>
<dbReference type="EMBL" id="MU151051">
    <property type="protein sequence ID" value="KAF9454939.1"/>
    <property type="molecule type" value="Genomic_DNA"/>
</dbReference>
<reference evidence="2" key="1">
    <citation type="submission" date="2020-11" db="EMBL/GenBank/DDBJ databases">
        <authorList>
            <consortium name="DOE Joint Genome Institute"/>
            <person name="Ahrendt S."/>
            <person name="Riley R."/>
            <person name="Andreopoulos W."/>
            <person name="Labutti K."/>
            <person name="Pangilinan J."/>
            <person name="Ruiz-Duenas F.J."/>
            <person name="Barrasa J.M."/>
            <person name="Sanchez-Garcia M."/>
            <person name="Camarero S."/>
            <person name="Miyauchi S."/>
            <person name="Serrano A."/>
            <person name="Linde D."/>
            <person name="Babiker R."/>
            <person name="Drula E."/>
            <person name="Ayuso-Fernandez I."/>
            <person name="Pacheco R."/>
            <person name="Padilla G."/>
            <person name="Ferreira P."/>
            <person name="Barriuso J."/>
            <person name="Kellner H."/>
            <person name="Castanera R."/>
            <person name="Alfaro M."/>
            <person name="Ramirez L."/>
            <person name="Pisabarro A.G."/>
            <person name="Kuo A."/>
            <person name="Tritt A."/>
            <person name="Lipzen A."/>
            <person name="He G."/>
            <person name="Yan M."/>
            <person name="Ng V."/>
            <person name="Cullen D."/>
            <person name="Martin F."/>
            <person name="Rosso M.-N."/>
            <person name="Henrissat B."/>
            <person name="Hibbett D."/>
            <person name="Martinez A.T."/>
            <person name="Grigoriev I.V."/>
        </authorList>
    </citation>
    <scope>NUCLEOTIDE SEQUENCE</scope>
    <source>
        <strain evidence="2">MF-IS2</strain>
    </source>
</reference>
<dbReference type="AlphaFoldDB" id="A0A9P5XQ66"/>
<keyword evidence="3" id="KW-1185">Reference proteome</keyword>
<protein>
    <recommendedName>
        <fullName evidence="4">Ricin B lectin domain-containing protein</fullName>
    </recommendedName>
</protein>
<sequence>MLWTILLFSSITLAVPIYPRVSSTNAGVAKNAPEPFVLPKPTEGPGPTFDATATRAATKAQIRSAASPGTCFDVSDFHAGDFRFDLVPLALKTCDSNIDGQKFDLVTRGEHNDVPDGSRIIMLSSQQLTCIDRRGNKNDRNRPGLFACGGRAAGDGETTPDQQFFFNTNSTPSQLSKGVGFPVVNTAVNNGIGTGNTCLTFNTDGFVSNAPCSPPNFTPEQVWFVEEVPANGSSGTSPGTLGVQSPPPVSTTTSLPPRASTASSEPFILPTPKEGTGPTFDATATRAATQVQLRSAASINGTSVCFDVSDFTSGDFRFNLVPLALKPCDTSIEGQRFDLITKGEHNNTPGGNKTIIVSSQQLTCVDRRGNINDRNRPGLFACGGRAAGDGGTTDDQLFFFNATSISAGQIAFPLVRGAVNNGIGTGNGCLTLNLDGFMDSAPCSPPNFTPEQTWIITD</sequence>
<proteinExistence type="predicted"/>
<dbReference type="PROSITE" id="PS50231">
    <property type="entry name" value="RICIN_B_LECTIN"/>
    <property type="match status" value="2"/>
</dbReference>
<comment type="caution">
    <text evidence="2">The sequence shown here is derived from an EMBL/GenBank/DDBJ whole genome shotgun (WGS) entry which is preliminary data.</text>
</comment>
<evidence type="ECO:0000256" key="1">
    <source>
        <dbReference type="SAM" id="MobiDB-lite"/>
    </source>
</evidence>
<dbReference type="InterPro" id="IPR035992">
    <property type="entry name" value="Ricin_B-like_lectins"/>
</dbReference>
<gene>
    <name evidence="2" type="ORF">P691DRAFT_4272</name>
</gene>
<evidence type="ECO:0000313" key="3">
    <source>
        <dbReference type="Proteomes" id="UP000807342"/>
    </source>
</evidence>
<feature type="compositionally biased region" description="Polar residues" evidence="1">
    <location>
        <begin position="231"/>
        <end position="243"/>
    </location>
</feature>
<dbReference type="OrthoDB" id="5383818at2759"/>
<name>A0A9P5XQ66_9AGAR</name>
<evidence type="ECO:0008006" key="4">
    <source>
        <dbReference type="Google" id="ProtNLM"/>
    </source>
</evidence>
<accession>A0A9P5XQ66</accession>